<protein>
    <submittedName>
        <fullName evidence="5">Serine/threonine-protein kinase</fullName>
        <ecNumber evidence="5">2.7.11.1</ecNumber>
    </submittedName>
</protein>
<feature type="repeat" description="WD" evidence="3">
    <location>
        <begin position="589"/>
        <end position="630"/>
    </location>
</feature>
<feature type="repeat" description="WD" evidence="3">
    <location>
        <begin position="631"/>
        <end position="672"/>
    </location>
</feature>
<keyword evidence="5" id="KW-0808">Transferase</keyword>
<dbReference type="PROSITE" id="PS00108">
    <property type="entry name" value="PROTEIN_KINASE_ST"/>
    <property type="match status" value="1"/>
</dbReference>
<dbReference type="Gene3D" id="3.30.200.20">
    <property type="entry name" value="Phosphorylase Kinase, domain 1"/>
    <property type="match status" value="1"/>
</dbReference>
<feature type="repeat" description="WD" evidence="3">
    <location>
        <begin position="462"/>
        <end position="488"/>
    </location>
</feature>
<evidence type="ECO:0000259" key="4">
    <source>
        <dbReference type="PROSITE" id="PS50011"/>
    </source>
</evidence>
<dbReference type="EC" id="2.7.11.1" evidence="5"/>
<dbReference type="Proteomes" id="UP001333818">
    <property type="component" value="Unassembled WGS sequence"/>
</dbReference>
<dbReference type="EMBL" id="JAZBJZ010000151">
    <property type="protein sequence ID" value="MEE3719624.1"/>
    <property type="molecule type" value="Genomic_DNA"/>
</dbReference>
<keyword evidence="2" id="KW-0677">Repeat</keyword>
<comment type="caution">
    <text evidence="5">The sequence shown here is derived from an EMBL/GenBank/DDBJ whole genome shotgun (WGS) entry which is preliminary data.</text>
</comment>
<dbReference type="InterPro" id="IPR019775">
    <property type="entry name" value="WD40_repeat_CS"/>
</dbReference>
<dbReference type="GO" id="GO:0004674">
    <property type="term" value="F:protein serine/threonine kinase activity"/>
    <property type="evidence" value="ECO:0007669"/>
    <property type="project" value="UniProtKB-EC"/>
</dbReference>
<organism evidence="5 6">
    <name type="scientific">Tumidithrix elongata BACA0141</name>
    <dbReference type="NCBI Taxonomy" id="2716417"/>
    <lineage>
        <taxon>Bacteria</taxon>
        <taxon>Bacillati</taxon>
        <taxon>Cyanobacteriota</taxon>
        <taxon>Cyanophyceae</taxon>
        <taxon>Pseudanabaenales</taxon>
        <taxon>Pseudanabaenaceae</taxon>
        <taxon>Tumidithrix</taxon>
        <taxon>Tumidithrix elongata</taxon>
    </lineage>
</organism>
<dbReference type="RefSeq" id="WP_330486061.1">
    <property type="nucleotide sequence ID" value="NZ_JAZBJZ010000151.1"/>
</dbReference>
<dbReference type="InterPro" id="IPR000719">
    <property type="entry name" value="Prot_kinase_dom"/>
</dbReference>
<dbReference type="PROSITE" id="PS50011">
    <property type="entry name" value="PROTEIN_KINASE_DOM"/>
    <property type="match status" value="1"/>
</dbReference>
<dbReference type="PANTHER" id="PTHR19879:SF9">
    <property type="entry name" value="TRANSCRIPTION INITIATION FACTOR TFIID SUBUNIT 5"/>
    <property type="match status" value="1"/>
</dbReference>
<dbReference type="AlphaFoldDB" id="A0AAW9Q6R2"/>
<dbReference type="SUPFAM" id="SSF50978">
    <property type="entry name" value="WD40 repeat-like"/>
    <property type="match status" value="1"/>
</dbReference>
<dbReference type="Gene3D" id="2.130.10.10">
    <property type="entry name" value="YVTN repeat-like/Quinoprotein amine dehydrogenase"/>
    <property type="match status" value="3"/>
</dbReference>
<dbReference type="SMART" id="SM00320">
    <property type="entry name" value="WD40"/>
    <property type="match status" value="7"/>
</dbReference>
<dbReference type="InterPro" id="IPR008271">
    <property type="entry name" value="Ser/Thr_kinase_AS"/>
</dbReference>
<sequence>MSIYCFNPNCQKPENPDRETFCRNCGSTLTLRGSMHPEGNRYRAVKVLGQGGFSRTFLAIDSQFSMESSEQDERHIERYVVVKQLWQQNLNPENPESIKVRFQQESDSLRDAYCRIKQLGEHPQIPTLLDSFEMEGYLYLVHEYIEGKNLAIALSEIENSEFGNSEPSTFSNLQVWSILEAILPVLQFVHAHQIIHCDLKPSNIICRSATSLGDRTTWKDFALVDFGTAQFVSEFKLAQQGKAIGSPEYAAPEQVRGEAVFASDLYSLGVTCIHLLTGMRPFSLFDFVDNCWNWRPYWHSQAESLPLRQQALLEQFLGQILDRMIQPDLSKRFSTAAAILKLMNRSGIKSGVKQIFSPIPMDRPAKKLSEWRCDRTLIGHEGLFASVNAVVILTPDTIASASDDKTIRLWDWRSQQQIACLTGHTNFVKALSYASIYSPTEYSPTEQIPQTGEQENLHKAKNPRFLASGSADKTIKLWDLEAQQEILTITEHSHAVNAVAFAYPTKAEMNFDRLWLASGSADKTIKLWSLEFEQGLTAPTAKLIATLTGHHLAVNAIAFSPTAPILASASTDRTVKLWDLERFQLIQTLQGHTWAVNAIAFSPDGELLATGGDDNTIQLWNVANGTILRTLSGHPWAVSAIAFSPDGKTLISGSWDKTLKLWQVSTGKELDMLSGHTDSVSCLAVGNGDLLVSGSKDKTLKIWCREDKSP</sequence>
<dbReference type="PANTHER" id="PTHR19879">
    <property type="entry name" value="TRANSCRIPTION INITIATION FACTOR TFIID"/>
    <property type="match status" value="1"/>
</dbReference>
<evidence type="ECO:0000256" key="1">
    <source>
        <dbReference type="ARBA" id="ARBA00022574"/>
    </source>
</evidence>
<dbReference type="InterPro" id="IPR036322">
    <property type="entry name" value="WD40_repeat_dom_sf"/>
</dbReference>
<dbReference type="PROSITE" id="PS50082">
    <property type="entry name" value="WD_REPEATS_2"/>
    <property type="match status" value="7"/>
</dbReference>
<name>A0AAW9Q6R2_9CYAN</name>
<dbReference type="InterPro" id="IPR011009">
    <property type="entry name" value="Kinase-like_dom_sf"/>
</dbReference>
<proteinExistence type="predicted"/>
<dbReference type="InterPro" id="IPR020472">
    <property type="entry name" value="WD40_PAC1"/>
</dbReference>
<feature type="repeat" description="WD" evidence="3">
    <location>
        <begin position="398"/>
        <end position="420"/>
    </location>
</feature>
<dbReference type="PROSITE" id="PS50294">
    <property type="entry name" value="WD_REPEATS_REGION"/>
    <property type="match status" value="4"/>
</dbReference>
<dbReference type="PRINTS" id="PR00320">
    <property type="entry name" value="GPROTEINBRPT"/>
</dbReference>
<dbReference type="SUPFAM" id="SSF56112">
    <property type="entry name" value="Protein kinase-like (PK-like)"/>
    <property type="match status" value="1"/>
</dbReference>
<keyword evidence="5" id="KW-0418">Kinase</keyword>
<feature type="repeat" description="WD" evidence="3">
    <location>
        <begin position="547"/>
        <end position="588"/>
    </location>
</feature>
<feature type="repeat" description="WD" evidence="3">
    <location>
        <begin position="516"/>
        <end position="538"/>
    </location>
</feature>
<dbReference type="NCBIfam" id="NF045510">
    <property type="entry name" value="4Cys_prefix_kin"/>
    <property type="match status" value="1"/>
</dbReference>
<feature type="repeat" description="WD" evidence="3">
    <location>
        <begin position="673"/>
        <end position="703"/>
    </location>
</feature>
<evidence type="ECO:0000313" key="6">
    <source>
        <dbReference type="Proteomes" id="UP001333818"/>
    </source>
</evidence>
<evidence type="ECO:0000256" key="2">
    <source>
        <dbReference type="ARBA" id="ARBA00022737"/>
    </source>
</evidence>
<dbReference type="Pfam" id="PF00400">
    <property type="entry name" value="WD40"/>
    <property type="match status" value="7"/>
</dbReference>
<dbReference type="SMART" id="SM00220">
    <property type="entry name" value="S_TKc"/>
    <property type="match status" value="1"/>
</dbReference>
<keyword evidence="6" id="KW-1185">Reference proteome</keyword>
<dbReference type="CDD" id="cd14014">
    <property type="entry name" value="STKc_PknB_like"/>
    <property type="match status" value="1"/>
</dbReference>
<gene>
    <name evidence="5" type="ORF">V2H45_23055</name>
</gene>
<evidence type="ECO:0000256" key="3">
    <source>
        <dbReference type="PROSITE-ProRule" id="PRU00221"/>
    </source>
</evidence>
<dbReference type="Pfam" id="PF00069">
    <property type="entry name" value="Pkinase"/>
    <property type="match status" value="1"/>
</dbReference>
<reference evidence="5" key="1">
    <citation type="submission" date="2024-01" db="EMBL/GenBank/DDBJ databases">
        <title>Bank of Algae and Cyanobacteria of the Azores (BACA) strain genomes.</title>
        <authorList>
            <person name="Luz R."/>
            <person name="Cordeiro R."/>
            <person name="Fonseca A."/>
            <person name="Goncalves V."/>
        </authorList>
    </citation>
    <scope>NUCLEOTIDE SEQUENCE</scope>
    <source>
        <strain evidence="5">BACA0141</strain>
    </source>
</reference>
<accession>A0AAW9Q6R2</accession>
<dbReference type="InterPro" id="IPR001680">
    <property type="entry name" value="WD40_rpt"/>
</dbReference>
<dbReference type="CDD" id="cd00200">
    <property type="entry name" value="WD40"/>
    <property type="match status" value="1"/>
</dbReference>
<dbReference type="GO" id="GO:0005524">
    <property type="term" value="F:ATP binding"/>
    <property type="evidence" value="ECO:0007669"/>
    <property type="project" value="InterPro"/>
</dbReference>
<dbReference type="InterPro" id="IPR015943">
    <property type="entry name" value="WD40/YVTN_repeat-like_dom_sf"/>
</dbReference>
<dbReference type="PROSITE" id="PS00678">
    <property type="entry name" value="WD_REPEATS_1"/>
    <property type="match status" value="3"/>
</dbReference>
<feature type="domain" description="Protein kinase" evidence="4">
    <location>
        <begin position="42"/>
        <end position="348"/>
    </location>
</feature>
<dbReference type="Gene3D" id="1.10.510.10">
    <property type="entry name" value="Transferase(Phosphotransferase) domain 1"/>
    <property type="match status" value="1"/>
</dbReference>
<keyword evidence="1 3" id="KW-0853">WD repeat</keyword>
<evidence type="ECO:0000313" key="5">
    <source>
        <dbReference type="EMBL" id="MEE3719624.1"/>
    </source>
</evidence>